<organism evidence="2">
    <name type="scientific">Dichomitus squalens</name>
    <dbReference type="NCBI Taxonomy" id="114155"/>
    <lineage>
        <taxon>Eukaryota</taxon>
        <taxon>Fungi</taxon>
        <taxon>Dikarya</taxon>
        <taxon>Basidiomycota</taxon>
        <taxon>Agaricomycotina</taxon>
        <taxon>Agaricomycetes</taxon>
        <taxon>Polyporales</taxon>
        <taxon>Polyporaceae</taxon>
        <taxon>Dichomitus</taxon>
    </lineage>
</organism>
<name>A0A4Q9MS66_9APHY</name>
<gene>
    <name evidence="2" type="ORF">BD311DRAFT_754269</name>
</gene>
<dbReference type="Proteomes" id="UP000292957">
    <property type="component" value="Unassembled WGS sequence"/>
</dbReference>
<evidence type="ECO:0000256" key="1">
    <source>
        <dbReference type="SAM" id="MobiDB-lite"/>
    </source>
</evidence>
<dbReference type="AlphaFoldDB" id="A0A4Q9MS66"/>
<dbReference type="EMBL" id="ML143404">
    <property type="protein sequence ID" value="TBU30730.1"/>
    <property type="molecule type" value="Genomic_DNA"/>
</dbReference>
<sequence length="190" mass="21352">MRWPRHVLRGGERRPASSVYHIERWNATYDGFRVPGDKQVQTGETVRPCPPPWRSLSHGLPTVRAHDGQMNDATTRVRMYLQRCSSRSTMASLPSLYGDTAGPARACAIQYERRLCRTLSLTSSSPKRSSLALSSLARSGKCSMRRGWSPGYSFVYRDMGIEGSALHQTLTFDGRLLQCPNTDIFRILTS</sequence>
<evidence type="ECO:0000313" key="2">
    <source>
        <dbReference type="EMBL" id="TBU30730.1"/>
    </source>
</evidence>
<proteinExistence type="predicted"/>
<feature type="region of interest" description="Disordered" evidence="1">
    <location>
        <begin position="41"/>
        <end position="66"/>
    </location>
</feature>
<reference evidence="2" key="1">
    <citation type="submission" date="2019-01" db="EMBL/GenBank/DDBJ databases">
        <title>Draft genome sequences of three monokaryotic isolates of the white-rot basidiomycete fungus Dichomitus squalens.</title>
        <authorList>
            <consortium name="DOE Joint Genome Institute"/>
            <person name="Lopez S.C."/>
            <person name="Andreopoulos B."/>
            <person name="Pangilinan J."/>
            <person name="Lipzen A."/>
            <person name="Riley R."/>
            <person name="Ahrendt S."/>
            <person name="Ng V."/>
            <person name="Barry K."/>
            <person name="Daum C."/>
            <person name="Grigoriev I.V."/>
            <person name="Hilden K.S."/>
            <person name="Makela M.R."/>
            <person name="de Vries R.P."/>
        </authorList>
    </citation>
    <scope>NUCLEOTIDE SEQUENCE [LARGE SCALE GENOMIC DNA]</scope>
    <source>
        <strain evidence="2">OM18370.1</strain>
    </source>
</reference>
<accession>A0A4Q9MS66</accession>
<protein>
    <submittedName>
        <fullName evidence="2">Uncharacterized protein</fullName>
    </submittedName>
</protein>
<feature type="non-terminal residue" evidence="2">
    <location>
        <position position="190"/>
    </location>
</feature>